<organism evidence="1 2">
    <name type="scientific">Aspergillus homomorphus (strain CBS 101889)</name>
    <dbReference type="NCBI Taxonomy" id="1450537"/>
    <lineage>
        <taxon>Eukaryota</taxon>
        <taxon>Fungi</taxon>
        <taxon>Dikarya</taxon>
        <taxon>Ascomycota</taxon>
        <taxon>Pezizomycotina</taxon>
        <taxon>Eurotiomycetes</taxon>
        <taxon>Eurotiomycetidae</taxon>
        <taxon>Eurotiales</taxon>
        <taxon>Aspergillaceae</taxon>
        <taxon>Aspergillus</taxon>
        <taxon>Aspergillus subgen. Circumdati</taxon>
    </lineage>
</organism>
<proteinExistence type="predicted"/>
<evidence type="ECO:0000313" key="1">
    <source>
        <dbReference type="EMBL" id="RAL13331.1"/>
    </source>
</evidence>
<name>A0A395HZH5_ASPHC</name>
<reference evidence="1 2" key="1">
    <citation type="submission" date="2018-02" db="EMBL/GenBank/DDBJ databases">
        <title>The genomes of Aspergillus section Nigri reveals drivers in fungal speciation.</title>
        <authorList>
            <consortium name="DOE Joint Genome Institute"/>
            <person name="Vesth T.C."/>
            <person name="Nybo J."/>
            <person name="Theobald S."/>
            <person name="Brandl J."/>
            <person name="Frisvad J.C."/>
            <person name="Nielsen K.F."/>
            <person name="Lyhne E.K."/>
            <person name="Kogle M.E."/>
            <person name="Kuo A."/>
            <person name="Riley R."/>
            <person name="Clum A."/>
            <person name="Nolan M."/>
            <person name="Lipzen A."/>
            <person name="Salamov A."/>
            <person name="Henrissat B."/>
            <person name="Wiebenga A."/>
            <person name="De vries R.P."/>
            <person name="Grigoriev I.V."/>
            <person name="Mortensen U.H."/>
            <person name="Andersen M.R."/>
            <person name="Baker S.E."/>
        </authorList>
    </citation>
    <scope>NUCLEOTIDE SEQUENCE [LARGE SCALE GENOMIC DNA]</scope>
    <source>
        <strain evidence="1 2">CBS 101889</strain>
    </source>
</reference>
<dbReference type="OrthoDB" id="6133115at2759"/>
<dbReference type="GeneID" id="37201177"/>
<evidence type="ECO:0000313" key="2">
    <source>
        <dbReference type="Proteomes" id="UP000248961"/>
    </source>
</evidence>
<gene>
    <name evidence="1" type="ORF">BO97DRAFT_423542</name>
</gene>
<protein>
    <submittedName>
        <fullName evidence="1">Uncharacterized protein</fullName>
    </submittedName>
</protein>
<sequence length="324" mass="37194">MYIYALKLRQVLPSKLDISWDYHFATRIEQQRDTEGSSPVTPWHTRLVPNRQNANPDTQHDACLLSLAALGEFWGQGVLHPIGALMTDEDREGWYLCMDGPSSAELQEEVLEECQTPETQLAERRAARKEVGSLAPAEALDVLCELVYLAQRCLELASAYAATDLPPCPFEHDTAKDAWERESTGCGNPVEVQWRVKQMVESVRTAWLREADAQFDPEEDLCPYEHMLREHRASLSACPFCNWPPDDEAVDPEHLLAHIEIELQYFAKLEVPWASPDRKKDRAVKKWYCRRYPKKAASSHHYALEEPRIQRHHAEVISDYDTLV</sequence>
<dbReference type="EMBL" id="KZ824279">
    <property type="protein sequence ID" value="RAL13331.1"/>
    <property type="molecule type" value="Genomic_DNA"/>
</dbReference>
<dbReference type="Proteomes" id="UP000248961">
    <property type="component" value="Unassembled WGS sequence"/>
</dbReference>
<dbReference type="AlphaFoldDB" id="A0A395HZH5"/>
<dbReference type="RefSeq" id="XP_025552485.1">
    <property type="nucleotide sequence ID" value="XM_025696888.1"/>
</dbReference>
<keyword evidence="2" id="KW-1185">Reference proteome</keyword>
<accession>A0A395HZH5</accession>
<dbReference type="VEuPathDB" id="FungiDB:BO97DRAFT_423542"/>